<feature type="region of interest" description="Disordered" evidence="1">
    <location>
        <begin position="891"/>
        <end position="926"/>
    </location>
</feature>
<evidence type="ECO:0000313" key="4">
    <source>
        <dbReference type="Proteomes" id="UP000332933"/>
    </source>
</evidence>
<reference evidence="2" key="2">
    <citation type="submission" date="2019-06" db="EMBL/GenBank/DDBJ databases">
        <title>Genomics analysis of Aphanomyces spp. identifies a new class of oomycete effector associated with host adaptation.</title>
        <authorList>
            <person name="Gaulin E."/>
        </authorList>
    </citation>
    <scope>NUCLEOTIDE SEQUENCE</scope>
    <source>
        <strain evidence="2">CBS 578.67</strain>
    </source>
</reference>
<dbReference type="AlphaFoldDB" id="A0A485KUI7"/>
<dbReference type="Proteomes" id="UP000332933">
    <property type="component" value="Unassembled WGS sequence"/>
</dbReference>
<evidence type="ECO:0000313" key="2">
    <source>
        <dbReference type="EMBL" id="KAF0697994.1"/>
    </source>
</evidence>
<dbReference type="EMBL" id="VJMH01005272">
    <property type="protein sequence ID" value="KAF0697994.1"/>
    <property type="molecule type" value="Genomic_DNA"/>
</dbReference>
<feature type="compositionally biased region" description="Pro residues" evidence="1">
    <location>
        <begin position="566"/>
        <end position="588"/>
    </location>
</feature>
<accession>A0A485KUI7</accession>
<protein>
    <submittedName>
        <fullName evidence="3">Aste57867_11325 protein</fullName>
    </submittedName>
</protein>
<sequence length="1026" mass="113928">MPDITKDAELLKNLGRLVESMPTIDSATGTTVSAFGDLAMIGAEKKPHEHFDFEKEMDPRIPFYLQGSTEFQEASAMEQRRRLKQAQKVNEAILQYWRGFPKLIIVDDDVITKDEYMQVMLLVFKVLRSEGFDKATASEQIEKDWIVDSRSRAYMNVTLFHDALFELVDVWTCDIEESTYVRFLDLLFKRIAVRAIVFFDGTVIKVTLEDKSKSIHELMAEAVPLATLSAFSHIARYMGDSSIATMGELAHAKPVDIERMRLEYIEKNHLSTEKFGSDLFQVLELMARISSGPSNSLHSLLDLTRADPELIDCMRQTFVSARKISTTKQTLMVRIVEELRKFGVGEKIISSETMAEDTYQNLFDLFIVKTGAEIATMAKKDLTRIKVQMERHGLYVPEDMLETKYKEFYETVINTTGDQVVQGAKQWIVENSNEESLSAFIEKDFNVFKEIDDAKPFTDDDAEFAALTSVQDDDHDGHDTGLAEAKPMPPSSDGEKHTKQPGTRGKPTKHEPKKKKKTPAPKPEARKSHATAPAPEPAPASKPETAAPMPQKPTKTKRDSKKEPQPLLPQEPPKPVAPPPEVEPPPSEVKPVALILENVEAVRVPTPEIVRDLEARRDDGGDVDAKPLSVEEVMEAPSVAAPTGDTAVVVPEPEKIKSVETVIMEESLVHDILALTKPVASVPTEGSPRRRTTIEWDVPKDSVAPPKEEKAKKRKYVLHMKQHNLVDRESQPPPPKLARIVVGGMTQESVPAVARYIHLLGFGEVVHAKTKEEVIALCEPTTGPGVVDLVCFVVGNLLATAVPMLRLLMNLVGPRVILVGGDGDEAKTDATIHECMAQGAVYFATMPVDYKELRSQMQLFLENSPQKYIFKRKQEKPASALFKALNRPSDAKPMAGATLTPMKPHESMKVDATGQPTSPVKQNSKRRSWFATDVRLPSLKDIAKKSFSKLSMKDKSFLSGGTTDARSTQRHDQQPPAADASPPKGSFLNLRIMKRAAPPPNAAHSPAKPPGPAHPPPRRFSAQPFS</sequence>
<organism evidence="3 4">
    <name type="scientific">Aphanomyces stellatus</name>
    <dbReference type="NCBI Taxonomy" id="120398"/>
    <lineage>
        <taxon>Eukaryota</taxon>
        <taxon>Sar</taxon>
        <taxon>Stramenopiles</taxon>
        <taxon>Oomycota</taxon>
        <taxon>Saprolegniomycetes</taxon>
        <taxon>Saprolegniales</taxon>
        <taxon>Verrucalvaceae</taxon>
        <taxon>Aphanomyces</taxon>
    </lineage>
</organism>
<evidence type="ECO:0000256" key="1">
    <source>
        <dbReference type="SAM" id="MobiDB-lite"/>
    </source>
</evidence>
<feature type="region of interest" description="Disordered" evidence="1">
    <location>
        <begin position="469"/>
        <end position="589"/>
    </location>
</feature>
<feature type="compositionally biased region" description="Low complexity" evidence="1">
    <location>
        <begin position="974"/>
        <end position="983"/>
    </location>
</feature>
<name>A0A485KUI7_9STRA</name>
<reference evidence="3 4" key="1">
    <citation type="submission" date="2019-03" db="EMBL/GenBank/DDBJ databases">
        <authorList>
            <person name="Gaulin E."/>
            <person name="Dumas B."/>
        </authorList>
    </citation>
    <scope>NUCLEOTIDE SEQUENCE [LARGE SCALE GENOMIC DNA]</scope>
    <source>
        <strain evidence="3">CBS 568.67</strain>
    </source>
</reference>
<keyword evidence="4" id="KW-1185">Reference proteome</keyword>
<feature type="region of interest" description="Disordered" evidence="1">
    <location>
        <begin position="955"/>
        <end position="1026"/>
    </location>
</feature>
<dbReference type="OrthoDB" id="77829at2759"/>
<feature type="compositionally biased region" description="Pro residues" evidence="1">
    <location>
        <begin position="997"/>
        <end position="1015"/>
    </location>
</feature>
<dbReference type="EMBL" id="CAADRA010005293">
    <property type="protein sequence ID" value="VFT88187.1"/>
    <property type="molecule type" value="Genomic_DNA"/>
</dbReference>
<gene>
    <name evidence="3" type="primary">Aste57867_11325</name>
    <name evidence="2" type="ORF">As57867_011283</name>
    <name evidence="3" type="ORF">ASTE57867_11325</name>
</gene>
<evidence type="ECO:0000313" key="3">
    <source>
        <dbReference type="EMBL" id="VFT88187.1"/>
    </source>
</evidence>
<proteinExistence type="predicted"/>